<dbReference type="InterPro" id="IPR025166">
    <property type="entry name" value="Integrase_DNA_bind_dom"/>
</dbReference>
<protein>
    <submittedName>
        <fullName evidence="9">DUF4102 domain-containing protein</fullName>
    </submittedName>
</protein>
<accession>A0A1U7FSD6</accession>
<reference evidence="9" key="4">
    <citation type="submission" date="2019-10" db="EMBL/GenBank/DDBJ databases">
        <authorList>
            <person name="Ashton P.M."/>
            <person name="Dallman T."/>
            <person name="Nair S."/>
            <person name="De Pinna E."/>
            <person name="Peters T."/>
            <person name="Grant K."/>
        </authorList>
    </citation>
    <scope>NUCLEOTIDE SEQUENCE</scope>
    <source>
        <strain evidence="6">806281</strain>
        <strain evidence="7">817361</strain>
        <strain evidence="8">821059</strain>
        <strain evidence="9">821064</strain>
    </source>
</reference>
<sequence>MALTDKQARSAKPSDKPYKLADTLSLYLLVKPNGFRIWYFKYRFEGKESGVSFGPYPETSFALVREKRDATRRVLKSGFTPSQQRRDEKRLSMND</sequence>
<dbReference type="EMBL" id="DAAFYI010000124">
    <property type="protein sequence ID" value="HAB2011590.1"/>
    <property type="molecule type" value="Genomic_DNA"/>
</dbReference>
<dbReference type="EMBL" id="DAAGPO010000016">
    <property type="protein sequence ID" value="HAB4033489.1"/>
    <property type="molecule type" value="Genomic_DNA"/>
</dbReference>
<evidence type="ECO:0000313" key="6">
    <source>
        <dbReference type="EMBL" id="EDB1761737.1"/>
    </source>
</evidence>
<gene>
    <name evidence="5" type="ORF">AXN36_12555</name>
    <name evidence="6" type="ORF">F9P04_05120</name>
    <name evidence="7" type="ORF">GAW88_01210</name>
    <name evidence="11" type="ORF">GB037_22565</name>
    <name evidence="15" type="ORF">GB614_18680</name>
    <name evidence="12" type="ORF">GBV61_20325</name>
    <name evidence="10" type="ORF">GBX92_05805</name>
    <name evidence="13" type="ORF">GBY45_20290</name>
    <name evidence="14" type="ORF">GBZ53_20205</name>
    <name evidence="8" type="ORF">GCX84_09240</name>
    <name evidence="9" type="ORF">GCY10_08235</name>
</gene>
<reference evidence="5" key="2">
    <citation type="submission" date="2018-07" db="EMBL/GenBank/DDBJ databases">
        <authorList>
            <consortium name="GenomeTrakr network: Whole genome sequencing for foodborne pathogen traceback"/>
        </authorList>
    </citation>
    <scope>NUCLEOTIDE SEQUENCE</scope>
    <source>
        <strain evidence="5">CFSAN031465</strain>
    </source>
</reference>
<evidence type="ECO:0000313" key="11">
    <source>
        <dbReference type="EMBL" id="HAB2011590.1"/>
    </source>
</evidence>
<organism evidence="9">
    <name type="scientific">Salmonella enterica I</name>
    <dbReference type="NCBI Taxonomy" id="59201"/>
    <lineage>
        <taxon>Bacteria</taxon>
        <taxon>Pseudomonadati</taxon>
        <taxon>Pseudomonadota</taxon>
        <taxon>Gammaproteobacteria</taxon>
        <taxon>Enterobacterales</taxon>
        <taxon>Enterobacteriaceae</taxon>
        <taxon>Salmonella</taxon>
    </lineage>
</organism>
<evidence type="ECO:0000313" key="7">
    <source>
        <dbReference type="EMBL" id="EDD1171969.1"/>
    </source>
</evidence>
<name>A0A1U7FSD6_SALET</name>
<evidence type="ECO:0000313" key="5">
    <source>
        <dbReference type="EMBL" id="EBQ0043698.1"/>
    </source>
</evidence>
<dbReference type="EMBL" id="AAMGLJ010000005">
    <property type="protein sequence ID" value="EDH1145671.1"/>
    <property type="molecule type" value="Genomic_DNA"/>
</dbReference>
<dbReference type="EMBL" id="AAGNOE010000009">
    <property type="protein sequence ID" value="EBQ0043698.1"/>
    <property type="molecule type" value="Genomic_DNA"/>
</dbReference>
<evidence type="ECO:0000313" key="10">
    <source>
        <dbReference type="EMBL" id="HAB1649599.1"/>
    </source>
</evidence>
<dbReference type="GO" id="GO:0015074">
    <property type="term" value="P:DNA integration"/>
    <property type="evidence" value="ECO:0007669"/>
    <property type="project" value="UniProtKB-KW"/>
</dbReference>
<evidence type="ECO:0000313" key="12">
    <source>
        <dbReference type="EMBL" id="HAB3821549.1"/>
    </source>
</evidence>
<dbReference type="Pfam" id="PF13356">
    <property type="entry name" value="Arm-DNA-bind_3"/>
    <property type="match status" value="1"/>
</dbReference>
<keyword evidence="2" id="KW-0229">DNA integration</keyword>
<evidence type="ECO:0000256" key="3">
    <source>
        <dbReference type="SAM" id="MobiDB-lite"/>
    </source>
</evidence>
<dbReference type="EMBL" id="DAAGNR010000014">
    <property type="protein sequence ID" value="HAB3821549.1"/>
    <property type="molecule type" value="Genomic_DNA"/>
</dbReference>
<evidence type="ECO:0000256" key="1">
    <source>
        <dbReference type="ARBA" id="ARBA00008857"/>
    </source>
</evidence>
<evidence type="ECO:0000313" key="14">
    <source>
        <dbReference type="EMBL" id="HAB4680478.1"/>
    </source>
</evidence>
<dbReference type="Gene3D" id="3.30.160.390">
    <property type="entry name" value="Integrase, DNA-binding domain"/>
    <property type="match status" value="1"/>
</dbReference>
<evidence type="ECO:0000259" key="4">
    <source>
        <dbReference type="Pfam" id="PF13356"/>
    </source>
</evidence>
<dbReference type="AlphaFoldDB" id="A0A1U7FSD6"/>
<comment type="caution">
    <text evidence="9">The sequence shown here is derived from an EMBL/GenBank/DDBJ whole genome shotgun (WGS) entry which is preliminary data.</text>
</comment>
<dbReference type="PANTHER" id="PTHR30629">
    <property type="entry name" value="PROPHAGE INTEGRASE"/>
    <property type="match status" value="1"/>
</dbReference>
<feature type="compositionally biased region" description="Basic and acidic residues" evidence="3">
    <location>
        <begin position="84"/>
        <end position="95"/>
    </location>
</feature>
<dbReference type="EMBL" id="AALTDJ010000001">
    <property type="protein sequence ID" value="EDD1171969.1"/>
    <property type="molecule type" value="Genomic_DNA"/>
</dbReference>
<reference evidence="10" key="3">
    <citation type="submission" date="2019-10" db="EMBL/GenBank/DDBJ databases">
        <authorList>
            <consortium name="NCBI Pathogen Detection Project"/>
        </authorList>
    </citation>
    <scope>NUCLEOTIDE SEQUENCE</scope>
    <source>
        <strain evidence="10">Salmonella enterica</strain>
    </source>
</reference>
<feature type="region of interest" description="Disordered" evidence="3">
    <location>
        <begin position="74"/>
        <end position="95"/>
    </location>
</feature>
<dbReference type="EMBL" id="DAAFVE010000002">
    <property type="protein sequence ID" value="HAB1649599.1"/>
    <property type="molecule type" value="Genomic_DNA"/>
</dbReference>
<evidence type="ECO:0000313" key="9">
    <source>
        <dbReference type="EMBL" id="EDH1145671.1"/>
    </source>
</evidence>
<dbReference type="EMBL" id="DAAGVC010000014">
    <property type="protein sequence ID" value="HAB4680478.1"/>
    <property type="molecule type" value="Genomic_DNA"/>
</dbReference>
<comment type="similarity">
    <text evidence="1">Belongs to the 'phage' integrase family.</text>
</comment>
<evidence type="ECO:0000256" key="2">
    <source>
        <dbReference type="ARBA" id="ARBA00022908"/>
    </source>
</evidence>
<dbReference type="PANTHER" id="PTHR30629:SF2">
    <property type="entry name" value="PROPHAGE INTEGRASE INTS-RELATED"/>
    <property type="match status" value="1"/>
</dbReference>
<dbReference type="EMBL" id="AALMOY010000003">
    <property type="protein sequence ID" value="EDB1761737.1"/>
    <property type="molecule type" value="Genomic_DNA"/>
</dbReference>
<feature type="domain" description="Integrase DNA-binding" evidence="4">
    <location>
        <begin position="3"/>
        <end position="87"/>
    </location>
</feature>
<evidence type="ECO:0000313" key="8">
    <source>
        <dbReference type="EMBL" id="EDH1109727.1"/>
    </source>
</evidence>
<dbReference type="InterPro" id="IPR050808">
    <property type="entry name" value="Phage_Integrase"/>
</dbReference>
<evidence type="ECO:0000313" key="15">
    <source>
        <dbReference type="EMBL" id="HAB6336319.1"/>
    </source>
</evidence>
<dbReference type="EMBL" id="DAAHJG010000015">
    <property type="protein sequence ID" value="HAB6336319.1"/>
    <property type="molecule type" value="Genomic_DNA"/>
</dbReference>
<proteinExistence type="inferred from homology"/>
<dbReference type="EMBL" id="AAMGKT010000005">
    <property type="protein sequence ID" value="EDH1109727.1"/>
    <property type="molecule type" value="Genomic_DNA"/>
</dbReference>
<dbReference type="InterPro" id="IPR038488">
    <property type="entry name" value="Integrase_DNA-bd_sf"/>
</dbReference>
<reference evidence="10" key="1">
    <citation type="journal article" date="2018" name="Genome Biol.">
        <title>SKESA: strategic k-mer extension for scrupulous assemblies.</title>
        <authorList>
            <person name="Souvorov A."/>
            <person name="Agarwala R."/>
            <person name="Lipman D.J."/>
        </authorList>
    </citation>
    <scope>NUCLEOTIDE SEQUENCE</scope>
    <source>
        <strain evidence="10">Salmonella enterica</strain>
    </source>
</reference>
<evidence type="ECO:0000313" key="13">
    <source>
        <dbReference type="EMBL" id="HAB4033489.1"/>
    </source>
</evidence>